<protein>
    <submittedName>
        <fullName evidence="1">Uncharacterized protein YbcV (DUF1398 family)</fullName>
    </submittedName>
</protein>
<reference evidence="1 2" key="1">
    <citation type="submission" date="2020-08" db="EMBL/GenBank/DDBJ databases">
        <title>Genomic Encyclopedia of Type Strains, Phase IV (KMG-IV): sequencing the most valuable type-strain genomes for metagenomic binning, comparative biology and taxonomic classification.</title>
        <authorList>
            <person name="Goeker M."/>
        </authorList>
    </citation>
    <scope>NUCLEOTIDE SEQUENCE [LARGE SCALE GENOMIC DNA]</scope>
    <source>
        <strain evidence="1 2">DSM 22198</strain>
    </source>
</reference>
<accession>A0A7X0EDW2</accession>
<sequence>MNAERTAIAENCLKAAHDGSLSFPEIIGRLLEAGFEGYSVDYRRNSQIYYHPDGDNIELALPHSDGPVAAAFDGPGMETLVGWAQANDSSYSYAAFCEKAKAVGCAGYLVSFPGRRVVYYGRTAETHVEWFPR</sequence>
<dbReference type="Proteomes" id="UP000539175">
    <property type="component" value="Unassembled WGS sequence"/>
</dbReference>
<gene>
    <name evidence="1" type="ORF">FHS74_003782</name>
</gene>
<dbReference type="AlphaFoldDB" id="A0A7X0EDW2"/>
<organism evidence="1 2">
    <name type="scientific">Nitrospirillum iridis</name>
    <dbReference type="NCBI Taxonomy" id="765888"/>
    <lineage>
        <taxon>Bacteria</taxon>
        <taxon>Pseudomonadati</taxon>
        <taxon>Pseudomonadota</taxon>
        <taxon>Alphaproteobacteria</taxon>
        <taxon>Rhodospirillales</taxon>
        <taxon>Azospirillaceae</taxon>
        <taxon>Nitrospirillum</taxon>
    </lineage>
</organism>
<proteinExistence type="predicted"/>
<dbReference type="InterPro" id="IPR036696">
    <property type="entry name" value="YdfO-like_sf"/>
</dbReference>
<name>A0A7X0EDW2_9PROT</name>
<evidence type="ECO:0000313" key="2">
    <source>
        <dbReference type="Proteomes" id="UP000539175"/>
    </source>
</evidence>
<dbReference type="SUPFAM" id="SSF160419">
    <property type="entry name" value="YdfO-like"/>
    <property type="match status" value="1"/>
</dbReference>
<keyword evidence="2" id="KW-1185">Reference proteome</keyword>
<dbReference type="EMBL" id="JACIIZ010000011">
    <property type="protein sequence ID" value="MBB6253213.1"/>
    <property type="molecule type" value="Genomic_DNA"/>
</dbReference>
<comment type="caution">
    <text evidence="1">The sequence shown here is derived from an EMBL/GenBank/DDBJ whole genome shotgun (WGS) entry which is preliminary data.</text>
</comment>
<dbReference type="RefSeq" id="WP_184803410.1">
    <property type="nucleotide sequence ID" value="NZ_JACIIZ010000011.1"/>
</dbReference>
<evidence type="ECO:0000313" key="1">
    <source>
        <dbReference type="EMBL" id="MBB6253213.1"/>
    </source>
</evidence>